<keyword evidence="3" id="KW-1185">Reference proteome</keyword>
<evidence type="ECO:0000313" key="3">
    <source>
        <dbReference type="Proteomes" id="UP001216674"/>
    </source>
</evidence>
<accession>A0ABT6AXN9</accession>
<reference evidence="2 3" key="1">
    <citation type="submission" date="2023-03" db="EMBL/GenBank/DDBJ databases">
        <title>Draft assemblies of triclosan tolerant bacteria isolated from returned activated sludge.</title>
        <authorList>
            <person name="Van Hamelsveld S."/>
        </authorList>
    </citation>
    <scope>NUCLEOTIDE SEQUENCE [LARGE SCALE GENOMIC DNA]</scope>
    <source>
        <strain evidence="2 3">GW210010_S58</strain>
    </source>
</reference>
<evidence type="ECO:0000313" key="2">
    <source>
        <dbReference type="EMBL" id="MDF3837118.1"/>
    </source>
</evidence>
<evidence type="ECO:0000256" key="1">
    <source>
        <dbReference type="SAM" id="MobiDB-lite"/>
    </source>
</evidence>
<organism evidence="2 3">
    <name type="scientific">Cupriavidus basilensis</name>
    <dbReference type="NCBI Taxonomy" id="68895"/>
    <lineage>
        <taxon>Bacteria</taxon>
        <taxon>Pseudomonadati</taxon>
        <taxon>Pseudomonadota</taxon>
        <taxon>Betaproteobacteria</taxon>
        <taxon>Burkholderiales</taxon>
        <taxon>Burkholderiaceae</taxon>
        <taxon>Cupriavidus</taxon>
    </lineage>
</organism>
<sequence length="84" mass="9419">MLNEKKERPDDSPPLKIRGNNFVFICYGAVTIHNYGSRPLTPDQANIDKPKNAEESSSPGAQGEDVGSELRRRPAIVRRKLDQQ</sequence>
<gene>
    <name evidence="2" type="ORF">P3W85_29805</name>
</gene>
<feature type="region of interest" description="Disordered" evidence="1">
    <location>
        <begin position="35"/>
        <end position="84"/>
    </location>
</feature>
<name>A0ABT6AXN9_9BURK</name>
<dbReference type="EMBL" id="JARJLM010000484">
    <property type="protein sequence ID" value="MDF3837118.1"/>
    <property type="molecule type" value="Genomic_DNA"/>
</dbReference>
<comment type="caution">
    <text evidence="2">The sequence shown here is derived from an EMBL/GenBank/DDBJ whole genome shotgun (WGS) entry which is preliminary data.</text>
</comment>
<dbReference type="Proteomes" id="UP001216674">
    <property type="component" value="Unassembled WGS sequence"/>
</dbReference>
<proteinExistence type="predicted"/>
<protein>
    <submittedName>
        <fullName evidence="2">Uncharacterized protein</fullName>
    </submittedName>
</protein>
<dbReference type="RefSeq" id="WP_276267407.1">
    <property type="nucleotide sequence ID" value="NZ_JARJLM010000484.1"/>
</dbReference>